<evidence type="ECO:0000313" key="13">
    <source>
        <dbReference type="Proteomes" id="UP000236928"/>
    </source>
</evidence>
<evidence type="ECO:0000256" key="7">
    <source>
        <dbReference type="ARBA" id="ARBA00023136"/>
    </source>
</evidence>
<comment type="caution">
    <text evidence="12">The sequence shown here is derived from an EMBL/GenBank/DDBJ whole genome shotgun (WGS) entry which is preliminary data.</text>
</comment>
<dbReference type="GO" id="GO:0000139">
    <property type="term" value="C:Golgi membrane"/>
    <property type="evidence" value="ECO:0007669"/>
    <property type="project" value="UniProtKB-SubCell"/>
</dbReference>
<organism evidence="12 13">
    <name type="scientific">Cryptosporidium meleagridis</name>
    <dbReference type="NCBI Taxonomy" id="93969"/>
    <lineage>
        <taxon>Eukaryota</taxon>
        <taxon>Sar</taxon>
        <taxon>Alveolata</taxon>
        <taxon>Apicomplexa</taxon>
        <taxon>Conoidasida</taxon>
        <taxon>Coccidia</taxon>
        <taxon>Eucoccidiorida</taxon>
        <taxon>Eimeriorina</taxon>
        <taxon>Cryptosporidiidae</taxon>
        <taxon>Cryptosporidium</taxon>
    </lineage>
</organism>
<proteinExistence type="inferred from homology"/>
<keyword evidence="13" id="KW-1185">Reference proteome</keyword>
<feature type="region of interest" description="Disordered" evidence="9">
    <location>
        <begin position="543"/>
        <end position="564"/>
    </location>
</feature>
<evidence type="ECO:0000256" key="6">
    <source>
        <dbReference type="ARBA" id="ARBA00023034"/>
    </source>
</evidence>
<comment type="similarity">
    <text evidence="2">Belongs to the COG3 family.</text>
</comment>
<gene>
    <name evidence="12" type="ORF">CmeUKMEL1_11660</name>
</gene>
<feature type="compositionally biased region" description="Polar residues" evidence="9">
    <location>
        <begin position="543"/>
        <end position="560"/>
    </location>
</feature>
<dbReference type="OrthoDB" id="338507at2759"/>
<feature type="region of interest" description="Disordered" evidence="9">
    <location>
        <begin position="1"/>
        <end position="24"/>
    </location>
</feature>
<dbReference type="GO" id="GO:0007030">
    <property type="term" value="P:Golgi organization"/>
    <property type="evidence" value="ECO:0007669"/>
    <property type="project" value="TreeGrafter"/>
</dbReference>
<dbReference type="GO" id="GO:0005801">
    <property type="term" value="C:cis-Golgi network"/>
    <property type="evidence" value="ECO:0007669"/>
    <property type="project" value="InterPro"/>
</dbReference>
<dbReference type="Proteomes" id="UP000236928">
    <property type="component" value="Unassembled WGS sequence"/>
</dbReference>
<dbReference type="Pfam" id="PF20671">
    <property type="entry name" value="COG3_C"/>
    <property type="match status" value="1"/>
</dbReference>
<dbReference type="InterPro" id="IPR007265">
    <property type="entry name" value="COG_su3"/>
</dbReference>
<evidence type="ECO:0000256" key="9">
    <source>
        <dbReference type="SAM" id="MobiDB-lite"/>
    </source>
</evidence>
<name>A0A2P4Z2N3_9CRYT</name>
<evidence type="ECO:0000256" key="5">
    <source>
        <dbReference type="ARBA" id="ARBA00022927"/>
    </source>
</evidence>
<dbReference type="AlphaFoldDB" id="A0A2P4Z2N3"/>
<dbReference type="InterPro" id="IPR048685">
    <property type="entry name" value="COG3_C"/>
</dbReference>
<dbReference type="GO" id="GO:0017119">
    <property type="term" value="C:Golgi transport complex"/>
    <property type="evidence" value="ECO:0007669"/>
    <property type="project" value="TreeGrafter"/>
</dbReference>
<evidence type="ECO:0000259" key="10">
    <source>
        <dbReference type="Pfam" id="PF04136"/>
    </source>
</evidence>
<evidence type="ECO:0000256" key="1">
    <source>
        <dbReference type="ARBA" id="ARBA00004395"/>
    </source>
</evidence>
<dbReference type="PANTHER" id="PTHR13302:SF8">
    <property type="entry name" value="CONSERVED OLIGOMERIC GOLGI COMPLEX SUBUNIT 3"/>
    <property type="match status" value="1"/>
</dbReference>
<keyword evidence="6" id="KW-0333">Golgi apparatus</keyword>
<dbReference type="GO" id="GO:0006891">
    <property type="term" value="P:intra-Golgi vesicle-mediated transport"/>
    <property type="evidence" value="ECO:0007669"/>
    <property type="project" value="TreeGrafter"/>
</dbReference>
<accession>A0A2P4Z2N3</accession>
<sequence length="1002" mass="116907">MNNEISIDGDSISPNRRPSMATNNSANLIPENSIKILRNISEQFNRLTFVSGIVVPKKQHFSEELFNKTSFYSDNCLKNMFKEDLVESQFNKLEMIKTNFNIIKNEWDDILYRNKINKKNLEQLESRKVEFIGNTSCFQSICDTSISQLGNLESQARIIEEYIFPYQQYTIIYYKLQNDKFSNNLKEVSSCFEIIDNSIIFFNNHAELKRTDYYIEGYKKLRVRLCCIIKNIMKNILKDCQVENSVDESHNITEISPQLLDSNGENKGGYNISLYFTQLRAKGKLFNEYIKLLMQRCKETLQNETYRSAIEEMERYYIDLRISDECCGVRSFIKFGSKNLYSGKKSKNCLALNIKNFTRLVLNYCKYEWETYKSFFWCQETRNGKNESKIYEIQRLSRELGNKINASKKNIEFNNYFSSLIERFGNEYYNALILQIKAQRDPELLRESIQYLSQDIVSISNDLYQSVSFPDIYLSSLLHYIIKLQNSLLEQLMYCTEAFIKEKIQDYELKVEELNYPEILQLFSADKRLIRSLQSLEDSASNISTNRGHLSKASSRNNSTEGEDIEVANKSLRFENNEHHYEREILTNVSFPPNKIRLQTNSDAEDLLFDDEYFDGLQEESEKSVNDKDTSLSNESCQKQNGRVINISIGCYPVVKNALLALSFIDNLVPNSSYLFLNKLIIQKCCDKLVSAKEFICNELYLSDKISRMYHGNLFIVRNLLYLKFELINLSKQNIRKECFDVFERNICELESNEKNLSSTKITESNLLIKDSNLLCFKATLDSIFNIVDVLINSNLEEMINNICSNISLPLTKIVLQVHPEIQSSDIKELQCTNHKYIRESTELFWKNLKFHTNNYILKYLNLYLSIAGKEEMETLFYSIITEIGYEGDSKVDIDFKESNEPCDVESNNFRNSGNLNLMGYEYDKAHLNSVVSSILPSPMSIFLSVKEVLIGVIFEFDHVLNKRLGIEKSIIEEELDWKLENILRFLNSVENKLDAYEHTNS</sequence>
<dbReference type="EMBL" id="JIBK01000041">
    <property type="protein sequence ID" value="POM84291.1"/>
    <property type="molecule type" value="Genomic_DNA"/>
</dbReference>
<evidence type="ECO:0000256" key="8">
    <source>
        <dbReference type="ARBA" id="ARBA00031339"/>
    </source>
</evidence>
<keyword evidence="7" id="KW-0472">Membrane</keyword>
<protein>
    <recommendedName>
        <fullName evidence="3">Conserved oligomeric Golgi complex subunit 3</fullName>
    </recommendedName>
    <alternativeName>
        <fullName evidence="8">Component of oligomeric Golgi complex 3</fullName>
    </alternativeName>
</protein>
<feature type="compositionally biased region" description="Polar residues" evidence="9">
    <location>
        <begin position="12"/>
        <end position="24"/>
    </location>
</feature>
<evidence type="ECO:0000313" key="12">
    <source>
        <dbReference type="EMBL" id="POM84291.1"/>
    </source>
</evidence>
<evidence type="ECO:0000256" key="4">
    <source>
        <dbReference type="ARBA" id="ARBA00022448"/>
    </source>
</evidence>
<evidence type="ECO:0000256" key="2">
    <source>
        <dbReference type="ARBA" id="ARBA00009936"/>
    </source>
</evidence>
<reference evidence="12 13" key="1">
    <citation type="submission" date="2014-04" db="EMBL/GenBank/DDBJ databases">
        <title>Comparative Genomics of Cryptosporidium Species.</title>
        <authorList>
            <person name="Silva J.C."/>
            <person name="Su Q."/>
            <person name="Chalmers R."/>
            <person name="Chibucos M.C."/>
            <person name="Elwin K."/>
            <person name="Godinez A."/>
            <person name="Guo F."/>
            <person name="Huynh K."/>
            <person name="Orvis J."/>
            <person name="Ott S."/>
            <person name="Sadzewicz L."/>
            <person name="Sengamalay N."/>
            <person name="Shetty A."/>
            <person name="Sun M."/>
            <person name="Tallon L."/>
            <person name="Xiao L."/>
            <person name="Zhang H."/>
            <person name="Fraser C.M."/>
            <person name="Zhu G."/>
            <person name="Kissinger J."/>
            <person name="Widmer G."/>
        </authorList>
    </citation>
    <scope>NUCLEOTIDE SEQUENCE [LARGE SCALE GENOMIC DNA]</scope>
    <source>
        <strain evidence="12 13">UKMEL1</strain>
    </source>
</reference>
<dbReference type="PANTHER" id="PTHR13302">
    <property type="entry name" value="CONSERVED OLIGOMERIC GOLGI COMPLEX COMPONENT 3"/>
    <property type="match status" value="1"/>
</dbReference>
<dbReference type="Pfam" id="PF04136">
    <property type="entry name" value="COG3_N"/>
    <property type="match status" value="1"/>
</dbReference>
<feature type="domain" description="Conserved oligomeric Golgi complex subunit 3 C-terminal" evidence="11">
    <location>
        <begin position="274"/>
        <end position="738"/>
    </location>
</feature>
<evidence type="ECO:0000256" key="3">
    <source>
        <dbReference type="ARBA" id="ARBA00020976"/>
    </source>
</evidence>
<dbReference type="VEuPathDB" id="CryptoDB:CmeUKMEL1_11660"/>
<comment type="subcellular location">
    <subcellularLocation>
        <location evidence="1">Golgi apparatus membrane</location>
        <topology evidence="1">Peripheral membrane protein</topology>
    </subcellularLocation>
</comment>
<dbReference type="GO" id="GO:0006886">
    <property type="term" value="P:intracellular protein transport"/>
    <property type="evidence" value="ECO:0007669"/>
    <property type="project" value="InterPro"/>
</dbReference>
<evidence type="ECO:0000259" key="11">
    <source>
        <dbReference type="Pfam" id="PF20671"/>
    </source>
</evidence>
<feature type="domain" description="Conserved oligomeric Golgi complex subunit 3 N-terminal" evidence="10">
    <location>
        <begin position="104"/>
        <end position="238"/>
    </location>
</feature>
<keyword evidence="5" id="KW-0653">Protein transport</keyword>
<dbReference type="InterPro" id="IPR048320">
    <property type="entry name" value="COG3_N"/>
</dbReference>
<keyword evidence="4" id="KW-0813">Transport</keyword>